<feature type="region of interest" description="Disordered" evidence="1">
    <location>
        <begin position="159"/>
        <end position="196"/>
    </location>
</feature>
<evidence type="ECO:0000313" key="3">
    <source>
        <dbReference type="Proteomes" id="UP000248856"/>
    </source>
</evidence>
<feature type="compositionally biased region" description="Polar residues" evidence="1">
    <location>
        <begin position="187"/>
        <end position="196"/>
    </location>
</feature>
<comment type="caution">
    <text evidence="2">The sequence shown here is derived from an EMBL/GenBank/DDBJ whole genome shotgun (WGS) entry which is preliminary data.</text>
</comment>
<gene>
    <name evidence="2" type="ORF">AX018_10607</name>
</gene>
<reference evidence="2 3" key="1">
    <citation type="submission" date="2018-06" db="EMBL/GenBank/DDBJ databases">
        <title>Genomic Encyclopedia of Archaeal and Bacterial Type Strains, Phase II (KMG-II): from individual species to whole genera.</title>
        <authorList>
            <person name="Goeker M."/>
        </authorList>
    </citation>
    <scope>NUCLEOTIDE SEQUENCE [LARGE SCALE GENOMIC DNA]</scope>
    <source>
        <strain evidence="2 3">CFPB 3232</strain>
    </source>
</reference>
<sequence>MPTTPISPTLEQALAASAQGASDQAVALLHQAIQEEPASGVPHMLLGAEYAAAGQLDLAEQSFANALVLAPGWTIARYQLGLLQFSAGRASVALITWQPLLALGDDSPLPHWVRGFAALASDAFEQARACFEAGFARNSEHPPMSADIRLVLARIDALSAPSPGTPPPSDGSGAEAAEMESAHVLLSNYQQQGPTH</sequence>
<dbReference type="EMBL" id="QLTA01000060">
    <property type="protein sequence ID" value="RAR75893.1"/>
    <property type="molecule type" value="Genomic_DNA"/>
</dbReference>
<dbReference type="Gene3D" id="1.25.40.10">
    <property type="entry name" value="Tetratricopeptide repeat domain"/>
    <property type="match status" value="1"/>
</dbReference>
<name>A0A328YRY2_9BURK</name>
<dbReference type="SMART" id="SM00028">
    <property type="entry name" value="TPR"/>
    <property type="match status" value="3"/>
</dbReference>
<dbReference type="InterPro" id="IPR011990">
    <property type="entry name" value="TPR-like_helical_dom_sf"/>
</dbReference>
<dbReference type="SUPFAM" id="SSF48452">
    <property type="entry name" value="TPR-like"/>
    <property type="match status" value="1"/>
</dbReference>
<dbReference type="RefSeq" id="WP_111881519.1">
    <property type="nucleotide sequence ID" value="NZ_CBCSGC010000042.1"/>
</dbReference>
<evidence type="ECO:0000313" key="2">
    <source>
        <dbReference type="EMBL" id="RAR75893.1"/>
    </source>
</evidence>
<dbReference type="AlphaFoldDB" id="A0A328YRY2"/>
<dbReference type="OrthoDB" id="8776071at2"/>
<organism evidence="2 3">
    <name type="scientific">Paracidovorax anthurii</name>
    <dbReference type="NCBI Taxonomy" id="78229"/>
    <lineage>
        <taxon>Bacteria</taxon>
        <taxon>Pseudomonadati</taxon>
        <taxon>Pseudomonadota</taxon>
        <taxon>Betaproteobacteria</taxon>
        <taxon>Burkholderiales</taxon>
        <taxon>Comamonadaceae</taxon>
        <taxon>Paracidovorax</taxon>
    </lineage>
</organism>
<proteinExistence type="predicted"/>
<keyword evidence="3" id="KW-1185">Reference proteome</keyword>
<evidence type="ECO:0008006" key="4">
    <source>
        <dbReference type="Google" id="ProtNLM"/>
    </source>
</evidence>
<evidence type="ECO:0000256" key="1">
    <source>
        <dbReference type="SAM" id="MobiDB-lite"/>
    </source>
</evidence>
<dbReference type="InterPro" id="IPR019734">
    <property type="entry name" value="TPR_rpt"/>
</dbReference>
<accession>A0A328YRY2</accession>
<dbReference type="Proteomes" id="UP000248856">
    <property type="component" value="Unassembled WGS sequence"/>
</dbReference>
<protein>
    <recommendedName>
        <fullName evidence="4">Tetratricopeptide repeat protein</fullName>
    </recommendedName>
</protein>